<keyword evidence="7" id="KW-0808">Transferase</keyword>
<feature type="domain" description="Lipoyl-binding" evidence="5">
    <location>
        <begin position="1"/>
        <end position="70"/>
    </location>
</feature>
<dbReference type="GO" id="GO:0045254">
    <property type="term" value="C:pyruvate dehydrogenase complex"/>
    <property type="evidence" value="ECO:0007669"/>
    <property type="project" value="InterPro"/>
</dbReference>
<feature type="domain" description="Peripheral subunit-binding (PSBD)" evidence="6">
    <location>
        <begin position="135"/>
        <end position="168"/>
    </location>
</feature>
<comment type="similarity">
    <text evidence="1">Belongs to the 2-oxoacid dehydrogenase family.</text>
</comment>
<name>A0AAF0EV66_9BASI</name>
<dbReference type="InterPro" id="IPR036625">
    <property type="entry name" value="E3-bd_dom_sf"/>
</dbReference>
<dbReference type="InterPro" id="IPR011053">
    <property type="entry name" value="Single_hybrid_motif"/>
</dbReference>
<dbReference type="GO" id="GO:0004742">
    <property type="term" value="F:dihydrolipoyllysine-residue acetyltransferase activity"/>
    <property type="evidence" value="ECO:0007669"/>
    <property type="project" value="UniProtKB-EC"/>
</dbReference>
<dbReference type="Gene3D" id="4.10.320.10">
    <property type="entry name" value="E3-binding domain"/>
    <property type="match status" value="1"/>
</dbReference>
<dbReference type="PROSITE" id="PS00189">
    <property type="entry name" value="LIPOYL"/>
    <property type="match status" value="1"/>
</dbReference>
<keyword evidence="7" id="KW-0012">Acyltransferase</keyword>
<keyword evidence="8" id="KW-1185">Reference proteome</keyword>
<dbReference type="EMBL" id="CP119877">
    <property type="protein sequence ID" value="WFD33233.1"/>
    <property type="molecule type" value="Genomic_DNA"/>
</dbReference>
<evidence type="ECO:0000256" key="1">
    <source>
        <dbReference type="ARBA" id="ARBA00007317"/>
    </source>
</evidence>
<dbReference type="PANTHER" id="PTHR23151">
    <property type="entry name" value="DIHYDROLIPOAMIDE ACETYL/SUCCINYL-TRANSFERASE-RELATED"/>
    <property type="match status" value="1"/>
</dbReference>
<dbReference type="InterPro" id="IPR003016">
    <property type="entry name" value="2-oxoA_DH_lipoyl-BS"/>
</dbReference>
<evidence type="ECO:0000256" key="2">
    <source>
        <dbReference type="ARBA" id="ARBA00022823"/>
    </source>
</evidence>
<dbReference type="InterPro" id="IPR004167">
    <property type="entry name" value="PSBD"/>
</dbReference>
<accession>A0AAF0EV66</accession>
<dbReference type="InterPro" id="IPR045257">
    <property type="entry name" value="E2/Pdx1"/>
</dbReference>
<dbReference type="Proteomes" id="UP001219933">
    <property type="component" value="Chromosome 1"/>
</dbReference>
<dbReference type="SUPFAM" id="SSF47005">
    <property type="entry name" value="Peripheral subunit-binding domain of 2-oxo acid dehydrogenase complex"/>
    <property type="match status" value="1"/>
</dbReference>
<dbReference type="FunFam" id="2.40.50.100:FF:000010">
    <property type="entry name" value="Acetyltransferase component of pyruvate dehydrogenase complex"/>
    <property type="match status" value="1"/>
</dbReference>
<evidence type="ECO:0000259" key="5">
    <source>
        <dbReference type="Pfam" id="PF00364"/>
    </source>
</evidence>
<protein>
    <submittedName>
        <fullName evidence="7">Dihydrolipoyllysine-residue acetyltransferase</fullName>
        <ecNumber evidence="7">2.3.1.12</ecNumber>
    </submittedName>
</protein>
<evidence type="ECO:0000313" key="7">
    <source>
        <dbReference type="EMBL" id="WFD33233.1"/>
    </source>
</evidence>
<dbReference type="InterPro" id="IPR000089">
    <property type="entry name" value="Biotin_lipoyl"/>
</dbReference>
<feature type="compositionally biased region" description="Polar residues" evidence="4">
    <location>
        <begin position="178"/>
        <end position="190"/>
    </location>
</feature>
<dbReference type="CDD" id="cd06849">
    <property type="entry name" value="lipoyl_domain"/>
    <property type="match status" value="1"/>
</dbReference>
<feature type="region of interest" description="Disordered" evidence="4">
    <location>
        <begin position="175"/>
        <end position="251"/>
    </location>
</feature>
<evidence type="ECO:0000313" key="8">
    <source>
        <dbReference type="Proteomes" id="UP001219933"/>
    </source>
</evidence>
<keyword evidence="2" id="KW-0450">Lipoyl</keyword>
<evidence type="ECO:0000256" key="4">
    <source>
        <dbReference type="SAM" id="MobiDB-lite"/>
    </source>
</evidence>
<gene>
    <name evidence="7" type="primary">PDX1_1</name>
    <name evidence="7" type="ORF">MCUN1_000046</name>
</gene>
<feature type="region of interest" description="Disordered" evidence="4">
    <location>
        <begin position="87"/>
        <end position="163"/>
    </location>
</feature>
<feature type="compositionally biased region" description="Low complexity" evidence="4">
    <location>
        <begin position="89"/>
        <end position="106"/>
    </location>
</feature>
<evidence type="ECO:0000259" key="6">
    <source>
        <dbReference type="Pfam" id="PF02817"/>
    </source>
</evidence>
<dbReference type="Pfam" id="PF00364">
    <property type="entry name" value="Biotin_lipoyl"/>
    <property type="match status" value="1"/>
</dbReference>
<dbReference type="AlphaFoldDB" id="A0AAF0EV66"/>
<dbReference type="GO" id="GO:0006086">
    <property type="term" value="P:pyruvate decarboxylation to acetyl-CoA"/>
    <property type="evidence" value="ECO:0007669"/>
    <property type="project" value="InterPro"/>
</dbReference>
<reference evidence="7" key="1">
    <citation type="submission" date="2023-03" db="EMBL/GenBank/DDBJ databases">
        <title>Mating type loci evolution in Malassezia.</title>
        <authorList>
            <person name="Coelho M.A."/>
        </authorList>
    </citation>
    <scope>NUCLEOTIDE SEQUENCE</scope>
    <source>
        <strain evidence="7">CBS 11721</strain>
    </source>
</reference>
<keyword evidence="3" id="KW-0809">Transit peptide</keyword>
<dbReference type="PANTHER" id="PTHR23151:SF82">
    <property type="entry name" value="PYRUVATE DEHYDROGENASE COMPLEX PROTEIN X COMPONENT, MITOCHONDRIAL"/>
    <property type="match status" value="1"/>
</dbReference>
<dbReference type="Pfam" id="PF02817">
    <property type="entry name" value="E3_binding"/>
    <property type="match status" value="1"/>
</dbReference>
<feature type="compositionally biased region" description="Low complexity" evidence="4">
    <location>
        <begin position="116"/>
        <end position="130"/>
    </location>
</feature>
<organism evidence="7 8">
    <name type="scientific">Malassezia cuniculi</name>
    <dbReference type="NCBI Taxonomy" id="948313"/>
    <lineage>
        <taxon>Eukaryota</taxon>
        <taxon>Fungi</taxon>
        <taxon>Dikarya</taxon>
        <taxon>Basidiomycota</taxon>
        <taxon>Ustilaginomycotina</taxon>
        <taxon>Malasseziomycetes</taxon>
        <taxon>Malasseziales</taxon>
        <taxon>Malasseziaceae</taxon>
        <taxon>Malassezia</taxon>
    </lineage>
</organism>
<dbReference type="EC" id="2.3.1.12" evidence="7"/>
<evidence type="ECO:0000256" key="3">
    <source>
        <dbReference type="ARBA" id="ARBA00022946"/>
    </source>
</evidence>
<dbReference type="Gene3D" id="2.40.50.100">
    <property type="match status" value="1"/>
</dbReference>
<proteinExistence type="inferred from homology"/>
<sequence>MPAMSPTMEQGNVVDWKVKEGGEFHAGDILLSIETDKATMDVEAQDDGIMGKIIAPAGSKDVPVNKIIALLAEEGDDISDLKVPDEAEAPASETPSATETPAAQPSGKSSTSSTQPTAETSSESAPSTAARPHFPSVQRLLEENSISDAANKIKPTGPHGMITKGDVLAYLGKARTPFGTSSPERTTVTQLGGGGAGGKKTDSKPAPKAQKPLTGDQIRSQIMSGLGRLTHQEEPKPQVGSDWDAIVGPYL</sequence>
<dbReference type="SUPFAM" id="SSF51230">
    <property type="entry name" value="Single hybrid motif"/>
    <property type="match status" value="1"/>
</dbReference>